<evidence type="ECO:0000313" key="2">
    <source>
        <dbReference type="EMBL" id="MBY8338187.1"/>
    </source>
</evidence>
<reference evidence="2 3" key="1">
    <citation type="submission" date="2021-07" db="EMBL/GenBank/DDBJ databases">
        <title>Alteriqipengyuania abyssalis NZ-12B nov, sp.nov isolated from deep sea sponge in pacific ocean.</title>
        <authorList>
            <person name="Tareen S."/>
            <person name="Wink J."/>
        </authorList>
    </citation>
    <scope>NUCLEOTIDE SEQUENCE [LARGE SCALE GENOMIC DNA]</scope>
    <source>
        <strain evidence="2 3">NZ-12B</strain>
    </source>
</reference>
<evidence type="ECO:0000313" key="3">
    <source>
        <dbReference type="Proteomes" id="UP000759298"/>
    </source>
</evidence>
<evidence type="ECO:0000256" key="1">
    <source>
        <dbReference type="SAM" id="Phobius"/>
    </source>
</evidence>
<comment type="caution">
    <text evidence="2">The sequence shown here is derived from an EMBL/GenBank/DDBJ whole genome shotgun (WGS) entry which is preliminary data.</text>
</comment>
<organism evidence="2 3">
    <name type="scientific">Alteriqipengyuania abyssalis</name>
    <dbReference type="NCBI Taxonomy" id="2860200"/>
    <lineage>
        <taxon>Bacteria</taxon>
        <taxon>Pseudomonadati</taxon>
        <taxon>Pseudomonadota</taxon>
        <taxon>Alphaproteobacteria</taxon>
        <taxon>Sphingomonadales</taxon>
        <taxon>Erythrobacteraceae</taxon>
        <taxon>Alteriqipengyuania</taxon>
    </lineage>
</organism>
<feature type="transmembrane region" description="Helical" evidence="1">
    <location>
        <begin position="168"/>
        <end position="188"/>
    </location>
</feature>
<dbReference type="InterPro" id="IPR026467">
    <property type="entry name" value="Ser/Gly_Cys_C_dom"/>
</dbReference>
<gene>
    <name evidence="2" type="ORF">KYN89_14140</name>
</gene>
<keyword evidence="3" id="KW-1185">Reference proteome</keyword>
<keyword evidence="1" id="KW-1133">Transmembrane helix</keyword>
<dbReference type="RefSeq" id="WP_222825692.1">
    <property type="nucleotide sequence ID" value="NZ_JAHWXP010000004.1"/>
</dbReference>
<protein>
    <submittedName>
        <fullName evidence="2">TIGR04222 domain-containing membrane protein</fullName>
    </submittedName>
</protein>
<proteinExistence type="predicted"/>
<feature type="transmembrane region" description="Helical" evidence="1">
    <location>
        <begin position="137"/>
        <end position="156"/>
    </location>
</feature>
<accession>A0ABS7PHI8</accession>
<keyword evidence="1" id="KW-0472">Membrane</keyword>
<dbReference type="NCBIfam" id="TIGR04222">
    <property type="entry name" value="near_uncomplex"/>
    <property type="match status" value="1"/>
</dbReference>
<dbReference type="EMBL" id="JAHWXP010000004">
    <property type="protein sequence ID" value="MBY8338187.1"/>
    <property type="molecule type" value="Genomic_DNA"/>
</dbReference>
<keyword evidence="1" id="KW-0812">Transmembrane</keyword>
<sequence length="275" mass="28202">MNIDLAQYGAAQFIMLYAGLIVLGWLLALIVPAILRPAGEPGRPRDFGQFAALASGKARYAEAVMADLLASGRLELEGKKFHVRDRQAASGGAETRLMSLGDSFGWRTFARAIDGGYQADRDALVDAGLLTGSGQALPVRIVAALPMLAIVLLGLYRLQAGSAEGEPVGILVILIALGVVVIGWRLIAGLRRTREGERALKEARQEHVGLKRAPTRDQMGLGVAIFGTAVLAGTPFDPLHAMRHGGGGDAGYAGDGGGDGGGSGCGGGGCGGCGG</sequence>
<name>A0ABS7PHI8_9SPHN</name>
<dbReference type="Proteomes" id="UP000759298">
    <property type="component" value="Unassembled WGS sequence"/>
</dbReference>
<feature type="transmembrane region" description="Helical" evidence="1">
    <location>
        <begin position="14"/>
        <end position="35"/>
    </location>
</feature>